<feature type="region of interest" description="Disordered" evidence="5">
    <location>
        <begin position="30"/>
        <end position="61"/>
    </location>
</feature>
<gene>
    <name evidence="7" type="ORF">PBRA_003624</name>
    <name evidence="8" type="ORF">PLBR_LOCUS5996</name>
</gene>
<evidence type="ECO:0000256" key="1">
    <source>
        <dbReference type="ARBA" id="ARBA00023125"/>
    </source>
</evidence>
<dbReference type="STRING" id="37360.A0A0G4IHV7"/>
<accession>A0A0G4IHV7</accession>
<feature type="domain" description="HMG box" evidence="6">
    <location>
        <begin position="245"/>
        <end position="313"/>
    </location>
</feature>
<dbReference type="PRINTS" id="PR00886">
    <property type="entry name" value="HIGHMOBLTY12"/>
</dbReference>
<organism evidence="7 9">
    <name type="scientific">Plasmodiophora brassicae</name>
    <name type="common">Clubroot disease agent</name>
    <dbReference type="NCBI Taxonomy" id="37360"/>
    <lineage>
        <taxon>Eukaryota</taxon>
        <taxon>Sar</taxon>
        <taxon>Rhizaria</taxon>
        <taxon>Endomyxa</taxon>
        <taxon>Phytomyxea</taxon>
        <taxon>Plasmodiophorida</taxon>
        <taxon>Plasmodiophoridae</taxon>
        <taxon>Plasmodiophora</taxon>
    </lineage>
</organism>
<dbReference type="GO" id="GO:0005634">
    <property type="term" value="C:nucleus"/>
    <property type="evidence" value="ECO:0007669"/>
    <property type="project" value="UniProtKB-UniRule"/>
</dbReference>
<feature type="coiled-coil region" evidence="4">
    <location>
        <begin position="488"/>
        <end position="515"/>
    </location>
</feature>
<dbReference type="CDD" id="cd01390">
    <property type="entry name" value="HMG-box_NHP6-like"/>
    <property type="match status" value="1"/>
</dbReference>
<feature type="DNA-binding region" description="HMG box" evidence="3">
    <location>
        <begin position="438"/>
        <end position="506"/>
    </location>
</feature>
<feature type="domain" description="HMG box" evidence="6">
    <location>
        <begin position="337"/>
        <end position="405"/>
    </location>
</feature>
<feature type="domain" description="HMG box" evidence="6">
    <location>
        <begin position="438"/>
        <end position="506"/>
    </location>
</feature>
<dbReference type="Pfam" id="PF09011">
    <property type="entry name" value="HMG_box_2"/>
    <property type="match status" value="1"/>
</dbReference>
<feature type="region of interest" description="Disordered" evidence="5">
    <location>
        <begin position="314"/>
        <end position="336"/>
    </location>
</feature>
<evidence type="ECO:0000256" key="3">
    <source>
        <dbReference type="PROSITE-ProRule" id="PRU00267"/>
    </source>
</evidence>
<evidence type="ECO:0000256" key="5">
    <source>
        <dbReference type="SAM" id="MobiDB-lite"/>
    </source>
</evidence>
<evidence type="ECO:0000313" key="8">
    <source>
        <dbReference type="EMBL" id="SPQ98781.1"/>
    </source>
</evidence>
<evidence type="ECO:0000313" key="10">
    <source>
        <dbReference type="Proteomes" id="UP000290189"/>
    </source>
</evidence>
<dbReference type="InterPro" id="IPR009071">
    <property type="entry name" value="HMG_box_dom"/>
</dbReference>
<dbReference type="EMBL" id="CDSF01000002">
    <property type="protein sequence ID" value="CEO94811.1"/>
    <property type="molecule type" value="Genomic_DNA"/>
</dbReference>
<dbReference type="Pfam" id="PF00505">
    <property type="entry name" value="HMG_box"/>
    <property type="match status" value="2"/>
</dbReference>
<dbReference type="Proteomes" id="UP000039324">
    <property type="component" value="Unassembled WGS sequence"/>
</dbReference>
<proteinExistence type="predicted"/>
<feature type="compositionally biased region" description="Polar residues" evidence="5">
    <location>
        <begin position="414"/>
        <end position="426"/>
    </location>
</feature>
<dbReference type="InterPro" id="IPR051965">
    <property type="entry name" value="ChromReg_NeuronalGeneExpr"/>
</dbReference>
<protein>
    <recommendedName>
        <fullName evidence="6">HMG box domain-containing protein</fullName>
    </recommendedName>
</protein>
<reference evidence="7 9" key="1">
    <citation type="submission" date="2015-02" db="EMBL/GenBank/DDBJ databases">
        <authorList>
            <person name="Chooi Y.-H."/>
        </authorList>
    </citation>
    <scope>NUCLEOTIDE SEQUENCE [LARGE SCALE GENOMIC DNA]</scope>
    <source>
        <strain evidence="7">E3</strain>
    </source>
</reference>
<dbReference type="AlphaFoldDB" id="A0A0G4IHV7"/>
<geneLocation type="mitochondrion" evidence="8"/>
<evidence type="ECO:0000313" key="9">
    <source>
        <dbReference type="Proteomes" id="UP000039324"/>
    </source>
</evidence>
<reference evidence="8 10" key="2">
    <citation type="submission" date="2018-03" db="EMBL/GenBank/DDBJ databases">
        <authorList>
            <person name="Fogelqvist J."/>
        </authorList>
    </citation>
    <scope>NUCLEOTIDE SEQUENCE [LARGE SCALE GENOMIC DNA]</scope>
</reference>
<feature type="DNA-binding region" description="HMG box" evidence="3">
    <location>
        <begin position="337"/>
        <end position="405"/>
    </location>
</feature>
<evidence type="ECO:0000313" key="7">
    <source>
        <dbReference type="EMBL" id="CEO94811.1"/>
    </source>
</evidence>
<dbReference type="GO" id="GO:0010468">
    <property type="term" value="P:regulation of gene expression"/>
    <property type="evidence" value="ECO:0007669"/>
    <property type="project" value="TreeGrafter"/>
</dbReference>
<dbReference type="SMART" id="SM00398">
    <property type="entry name" value="HMG"/>
    <property type="match status" value="3"/>
</dbReference>
<name>A0A0G4IHV7_PLABS</name>
<feature type="DNA-binding region" description="HMG box" evidence="3">
    <location>
        <begin position="245"/>
        <end position="313"/>
    </location>
</feature>
<dbReference type="Gene3D" id="1.10.30.10">
    <property type="entry name" value="High mobility group box domain"/>
    <property type="match status" value="3"/>
</dbReference>
<keyword evidence="2 3" id="KW-0539">Nucleus</keyword>
<keyword evidence="9" id="KW-1185">Reference proteome</keyword>
<evidence type="ECO:0000256" key="4">
    <source>
        <dbReference type="SAM" id="Coils"/>
    </source>
</evidence>
<dbReference type="EMBL" id="OVEO01000010">
    <property type="protein sequence ID" value="SPQ98781.1"/>
    <property type="molecule type" value="Genomic_DNA"/>
</dbReference>
<dbReference type="OrthoDB" id="1919336at2759"/>
<keyword evidence="4" id="KW-0175">Coiled coil</keyword>
<dbReference type="InterPro" id="IPR036910">
    <property type="entry name" value="HMG_box_dom_sf"/>
</dbReference>
<keyword evidence="8" id="KW-0496">Mitochondrion</keyword>
<feature type="region of interest" description="Disordered" evidence="5">
    <location>
        <begin position="403"/>
        <end position="437"/>
    </location>
</feature>
<dbReference type="PROSITE" id="PS50118">
    <property type="entry name" value="HMG_BOX_2"/>
    <property type="match status" value="3"/>
</dbReference>
<dbReference type="PANTHER" id="PTHR46040">
    <property type="entry name" value="HIGH MOBILITY GROUP PROTEIN 2"/>
    <property type="match status" value="1"/>
</dbReference>
<keyword evidence="1 3" id="KW-0238">DNA-binding</keyword>
<dbReference type="SUPFAM" id="SSF47095">
    <property type="entry name" value="HMG-box"/>
    <property type="match status" value="3"/>
</dbReference>
<sequence length="520" mass="58452">MGMVLSVPGGDVQRRLGARLHITGIPHCSRHRQQSFVDPTTSATAPRPTRHPCSRSTRPTMDQYGEQAAPYFTLPDMPAMSQFSGEHHPTPTTTTPSYMMPQLMASSQVAESSWEESFMVESTTTLPAAATSPRRPTLLQLGVSYPRSTPLADLDASLSIVEQPPSFPPQFGGGLGRAFPLSMGTSPLDYGRPGSDSQTVLIKQHEMAFRSNQDDAGFGYDAILKKHMSSTTTMMGKRRLAGGKPRPPSSSYVFYMNECRARMLRTRPDLAFADIARIIGNDWQKLSNDDRQKYNDMAAEDKVRYQRETEGYLSENMGQQQQQQLAVKRRKRDPNAPKHPISAYLFFVAESRAKLCKDNPAMGFGEMAKYIGNKWKEMDASERARYEEMSERDKMRYERDLRSYTKSDDEDASVNASNVRVQPQSENGKRRKRAANAPKHPVSAYLFFVAEQRRALSTATPGKSFKELATEIGMRWKNLTKTEREPYLKCALLDKERYEREKEEVAAAAAAEKALSSSKH</sequence>
<evidence type="ECO:0000256" key="2">
    <source>
        <dbReference type="ARBA" id="ARBA00023242"/>
    </source>
</evidence>
<dbReference type="Proteomes" id="UP000290189">
    <property type="component" value="Unassembled WGS sequence"/>
</dbReference>
<dbReference type="GO" id="GO:0003677">
    <property type="term" value="F:DNA binding"/>
    <property type="evidence" value="ECO:0007669"/>
    <property type="project" value="UniProtKB-UniRule"/>
</dbReference>
<dbReference type="PANTHER" id="PTHR46040:SF3">
    <property type="entry name" value="HIGH MOBILITY GROUP PROTEIN 2"/>
    <property type="match status" value="1"/>
</dbReference>
<evidence type="ECO:0000259" key="6">
    <source>
        <dbReference type="PROSITE" id="PS50118"/>
    </source>
</evidence>